<dbReference type="SUPFAM" id="SSF51230">
    <property type="entry name" value="Single hybrid motif"/>
    <property type="match status" value="1"/>
</dbReference>
<evidence type="ECO:0000256" key="9">
    <source>
        <dbReference type="PROSITE-ProRule" id="PRU00409"/>
    </source>
</evidence>
<dbReference type="EC" id="6.3.4.14" evidence="3"/>
<dbReference type="Gene3D" id="2.40.50.100">
    <property type="match status" value="1"/>
</dbReference>
<dbReference type="Gene3D" id="3.30.470.20">
    <property type="entry name" value="ATP-grasp fold, B domain"/>
    <property type="match status" value="1"/>
</dbReference>
<dbReference type="Pfam" id="PF02786">
    <property type="entry name" value="CPSase_L_D2"/>
    <property type="match status" value="1"/>
</dbReference>
<dbReference type="InterPro" id="IPR011764">
    <property type="entry name" value="Biotin_carboxylation_dom"/>
</dbReference>
<comment type="function">
    <text evidence="2">This protein is a component of the acetyl coenzyme A carboxylase complex; first, biotin carboxylase catalyzes the carboxylation of the carrier protein and then the transcarboxylase transfers the carboxyl group to form malonyl-CoA.</text>
</comment>
<keyword evidence="5 9" id="KW-0547">Nucleotide-binding</keyword>
<dbReference type="PROSITE" id="PS00188">
    <property type="entry name" value="BIOTIN"/>
    <property type="match status" value="1"/>
</dbReference>
<protein>
    <recommendedName>
        <fullName evidence="3">biotin carboxylase</fullName>
        <ecNumber evidence="3">6.3.4.14</ecNumber>
    </recommendedName>
</protein>
<dbReference type="Proteomes" id="UP000767327">
    <property type="component" value="Unassembled WGS sequence"/>
</dbReference>
<keyword evidence="4" id="KW-0436">Ligase</keyword>
<evidence type="ECO:0000256" key="4">
    <source>
        <dbReference type="ARBA" id="ARBA00022598"/>
    </source>
</evidence>
<dbReference type="EMBL" id="JAAXZR010000009">
    <property type="protein sequence ID" value="NLT79081.1"/>
    <property type="molecule type" value="Genomic_DNA"/>
</dbReference>
<evidence type="ECO:0000256" key="8">
    <source>
        <dbReference type="ARBA" id="ARBA00048600"/>
    </source>
</evidence>
<dbReference type="Gene3D" id="3.30.1490.20">
    <property type="entry name" value="ATP-grasp fold, A domain"/>
    <property type="match status" value="1"/>
</dbReference>
<dbReference type="GO" id="GO:0046872">
    <property type="term" value="F:metal ion binding"/>
    <property type="evidence" value="ECO:0007669"/>
    <property type="project" value="InterPro"/>
</dbReference>
<dbReference type="InterPro" id="IPR011761">
    <property type="entry name" value="ATP-grasp"/>
</dbReference>
<dbReference type="InterPro" id="IPR005482">
    <property type="entry name" value="Biotin_COase_C"/>
</dbReference>
<comment type="caution">
    <text evidence="13">The sequence shown here is derived from an EMBL/GenBank/DDBJ whole genome shotgun (WGS) entry which is preliminary data.</text>
</comment>
<dbReference type="InterPro" id="IPR016185">
    <property type="entry name" value="PreATP-grasp_dom_sf"/>
</dbReference>
<dbReference type="Gene3D" id="3.40.50.20">
    <property type="match status" value="1"/>
</dbReference>
<dbReference type="InterPro" id="IPR011054">
    <property type="entry name" value="Rudment_hybrid_motif"/>
</dbReference>
<dbReference type="PROSITE" id="PS50968">
    <property type="entry name" value="BIOTINYL_LIPOYL"/>
    <property type="match status" value="1"/>
</dbReference>
<dbReference type="InterPro" id="IPR000089">
    <property type="entry name" value="Biotin_lipoyl"/>
</dbReference>
<dbReference type="Pfam" id="PF02785">
    <property type="entry name" value="Biotin_carb_C"/>
    <property type="match status" value="1"/>
</dbReference>
<dbReference type="RefSeq" id="WP_273172723.1">
    <property type="nucleotide sequence ID" value="NZ_JAAXZR010000009.1"/>
</dbReference>
<comment type="cofactor">
    <cofactor evidence="1">
        <name>biotin</name>
        <dbReference type="ChEBI" id="CHEBI:57586"/>
    </cofactor>
</comment>
<evidence type="ECO:0000259" key="10">
    <source>
        <dbReference type="PROSITE" id="PS50968"/>
    </source>
</evidence>
<keyword evidence="6 9" id="KW-0067">ATP-binding</keyword>
<evidence type="ECO:0000256" key="6">
    <source>
        <dbReference type="ARBA" id="ARBA00022840"/>
    </source>
</evidence>
<dbReference type="PANTHER" id="PTHR48095">
    <property type="entry name" value="PYRUVATE CARBOXYLASE SUBUNIT A"/>
    <property type="match status" value="1"/>
</dbReference>
<dbReference type="InterPro" id="IPR001882">
    <property type="entry name" value="Biotin_BS"/>
</dbReference>
<evidence type="ECO:0000313" key="14">
    <source>
        <dbReference type="Proteomes" id="UP000767327"/>
    </source>
</evidence>
<accession>A0A971CYC0</accession>
<evidence type="ECO:0000256" key="2">
    <source>
        <dbReference type="ARBA" id="ARBA00003761"/>
    </source>
</evidence>
<comment type="catalytic activity">
    <reaction evidence="8">
        <text>N(6)-biotinyl-L-lysyl-[protein] + hydrogencarbonate + ATP = N(6)-carboxybiotinyl-L-lysyl-[protein] + ADP + phosphate + H(+)</text>
        <dbReference type="Rhea" id="RHEA:13501"/>
        <dbReference type="Rhea" id="RHEA-COMP:10505"/>
        <dbReference type="Rhea" id="RHEA-COMP:10506"/>
        <dbReference type="ChEBI" id="CHEBI:15378"/>
        <dbReference type="ChEBI" id="CHEBI:17544"/>
        <dbReference type="ChEBI" id="CHEBI:30616"/>
        <dbReference type="ChEBI" id="CHEBI:43474"/>
        <dbReference type="ChEBI" id="CHEBI:83144"/>
        <dbReference type="ChEBI" id="CHEBI:83145"/>
        <dbReference type="ChEBI" id="CHEBI:456216"/>
        <dbReference type="EC" id="6.3.4.14"/>
    </reaction>
</comment>
<dbReference type="PROSITE" id="PS50975">
    <property type="entry name" value="ATP_GRASP"/>
    <property type="match status" value="1"/>
</dbReference>
<feature type="domain" description="Biotin carboxylation" evidence="12">
    <location>
        <begin position="8"/>
        <end position="451"/>
    </location>
</feature>
<name>A0A971CYC0_9BIFI</name>
<dbReference type="InterPro" id="IPR005479">
    <property type="entry name" value="CPAse_ATP-bd"/>
</dbReference>
<dbReference type="SUPFAM" id="SSF56059">
    <property type="entry name" value="Glutathione synthetase ATP-binding domain-like"/>
    <property type="match status" value="1"/>
</dbReference>
<evidence type="ECO:0000259" key="12">
    <source>
        <dbReference type="PROSITE" id="PS50979"/>
    </source>
</evidence>
<dbReference type="PROSITE" id="PS00867">
    <property type="entry name" value="CPSASE_2"/>
    <property type="match status" value="1"/>
</dbReference>
<evidence type="ECO:0000256" key="1">
    <source>
        <dbReference type="ARBA" id="ARBA00001953"/>
    </source>
</evidence>
<gene>
    <name evidence="13" type="ORF">GXW98_02190</name>
</gene>
<feature type="domain" description="Lipoyl-binding" evidence="10">
    <location>
        <begin position="504"/>
        <end position="578"/>
    </location>
</feature>
<proteinExistence type="predicted"/>
<dbReference type="Pfam" id="PF00364">
    <property type="entry name" value="Biotin_lipoyl"/>
    <property type="match status" value="1"/>
</dbReference>
<dbReference type="InterPro" id="IPR011053">
    <property type="entry name" value="Single_hybrid_motif"/>
</dbReference>
<evidence type="ECO:0000256" key="7">
    <source>
        <dbReference type="ARBA" id="ARBA00023267"/>
    </source>
</evidence>
<dbReference type="SUPFAM" id="SSF51246">
    <property type="entry name" value="Rudiment single hybrid motif"/>
    <property type="match status" value="1"/>
</dbReference>
<evidence type="ECO:0000259" key="11">
    <source>
        <dbReference type="PROSITE" id="PS50975"/>
    </source>
</evidence>
<evidence type="ECO:0000256" key="5">
    <source>
        <dbReference type="ARBA" id="ARBA00022741"/>
    </source>
</evidence>
<sequence length="579" mass="62711">MNSATKRTVNRVLIANRGEIAVRIIRACADTGRTSIAVYADDDVDALFVQLADEAYPLEGRTPQDSYLHIGNIIQLAVRANADAIHPGYGFLSENADFAQAVIDAGLVWIGPPPEVIRLLGDKVQARRIAAEVGAPMAPGTTSPVADAEEVVDFAKTHGLPLAIKAVYGGGGRGLKVVRRLEDINEAFVSATHEAELAFGNGSSFVERFLDKPRHVEVQILADALGHTIAVGTRDCSLQRRNQKLVEEAPAPFLSQEISEHLKQSAIAICRQAGYVSAGTVEFLLSADGLASFMEVNTRLQVEHPVTEATSGIDLVIEQFRIAEGESIEGLEVPEHGHAMEFRINAEDPAHGFIPFPGTITELDVPGGPGVRFDAGVRRHSIVSSQFDSMLAKLIVYAPNREQCIRRARKALSELRIVGVPTVIAFDRKILDSADFVSNHHLGVYTRWIEESFLEDADPQEFADRAASPNILRSWIEIDGRQLRIGLPDSLLLQQPGTAQAQPATVEPDPGSIRSTITGTLVRWLVDDGDILEAGDTVAVVEAMKMETQITASESGVLEQSRHPGDNISFGDEIGRIIS</sequence>
<reference evidence="13" key="2">
    <citation type="submission" date="2020-01" db="EMBL/GenBank/DDBJ databases">
        <authorList>
            <person name="Campanaro S."/>
        </authorList>
    </citation>
    <scope>NUCLEOTIDE SEQUENCE</scope>
    <source>
        <strain evidence="13">AS01afH2WH_6</strain>
    </source>
</reference>
<dbReference type="SUPFAM" id="SSF52440">
    <property type="entry name" value="PreATP-grasp domain"/>
    <property type="match status" value="1"/>
</dbReference>
<evidence type="ECO:0000313" key="13">
    <source>
        <dbReference type="EMBL" id="NLT79081.1"/>
    </source>
</evidence>
<feature type="domain" description="ATP-grasp" evidence="11">
    <location>
        <begin position="127"/>
        <end position="324"/>
    </location>
</feature>
<dbReference type="AlphaFoldDB" id="A0A971CYC0"/>
<dbReference type="FunFam" id="3.40.50.20:FF:000010">
    <property type="entry name" value="Propionyl-CoA carboxylase subunit alpha"/>
    <property type="match status" value="1"/>
</dbReference>
<dbReference type="InterPro" id="IPR005481">
    <property type="entry name" value="BC-like_N"/>
</dbReference>
<dbReference type="GO" id="GO:0004075">
    <property type="term" value="F:biotin carboxylase activity"/>
    <property type="evidence" value="ECO:0007669"/>
    <property type="project" value="UniProtKB-EC"/>
</dbReference>
<dbReference type="InterPro" id="IPR013815">
    <property type="entry name" value="ATP_grasp_subdomain_1"/>
</dbReference>
<dbReference type="InterPro" id="IPR051602">
    <property type="entry name" value="ACC_Biotin_Carboxylase"/>
</dbReference>
<evidence type="ECO:0000256" key="3">
    <source>
        <dbReference type="ARBA" id="ARBA00013263"/>
    </source>
</evidence>
<dbReference type="PROSITE" id="PS50979">
    <property type="entry name" value="BC"/>
    <property type="match status" value="1"/>
</dbReference>
<keyword evidence="7" id="KW-0092">Biotin</keyword>
<organism evidence="13 14">
    <name type="scientific">Bifidobacterium crudilactis</name>
    <dbReference type="NCBI Taxonomy" id="327277"/>
    <lineage>
        <taxon>Bacteria</taxon>
        <taxon>Bacillati</taxon>
        <taxon>Actinomycetota</taxon>
        <taxon>Actinomycetes</taxon>
        <taxon>Bifidobacteriales</taxon>
        <taxon>Bifidobacteriaceae</taxon>
        <taxon>Bifidobacterium</taxon>
    </lineage>
</organism>
<dbReference type="SMART" id="SM00878">
    <property type="entry name" value="Biotin_carb_C"/>
    <property type="match status" value="1"/>
</dbReference>
<reference evidence="13" key="1">
    <citation type="journal article" date="2020" name="Biotechnol. Biofuels">
        <title>New insights from the biogas microbiome by comprehensive genome-resolved metagenomics of nearly 1600 species originating from multiple anaerobic digesters.</title>
        <authorList>
            <person name="Campanaro S."/>
            <person name="Treu L."/>
            <person name="Rodriguez-R L.M."/>
            <person name="Kovalovszki A."/>
            <person name="Ziels R.M."/>
            <person name="Maus I."/>
            <person name="Zhu X."/>
            <person name="Kougias P.G."/>
            <person name="Basile A."/>
            <person name="Luo G."/>
            <person name="Schluter A."/>
            <person name="Konstantinidis K.T."/>
            <person name="Angelidaki I."/>
        </authorList>
    </citation>
    <scope>NUCLEOTIDE SEQUENCE</scope>
    <source>
        <strain evidence="13">AS01afH2WH_6</strain>
    </source>
</reference>
<dbReference type="PANTHER" id="PTHR48095:SF2">
    <property type="entry name" value="BIOTIN CARBOXYLASE, CHLOROPLASTIC"/>
    <property type="match status" value="1"/>
</dbReference>
<dbReference type="GO" id="GO:0005524">
    <property type="term" value="F:ATP binding"/>
    <property type="evidence" value="ECO:0007669"/>
    <property type="project" value="UniProtKB-UniRule"/>
</dbReference>
<dbReference type="CDD" id="cd06850">
    <property type="entry name" value="biotinyl_domain"/>
    <property type="match status" value="1"/>
</dbReference>
<dbReference type="Pfam" id="PF00289">
    <property type="entry name" value="Biotin_carb_N"/>
    <property type="match status" value="1"/>
</dbReference>